<reference evidence="3" key="4">
    <citation type="journal article" date="2015" name="PLoS ONE">
        <title>Comprehensive Evaluation of Toxoplasma gondii VEG and Neospora caninum LIV Genomes with Tachyzoite Stage Transcriptome and Proteome Defines Novel Transcript Features.</title>
        <authorList>
            <person name="Ramaprasad A."/>
            <person name="Mourier T."/>
            <person name="Naeem R."/>
            <person name="Malas T.B."/>
            <person name="Moussa E."/>
            <person name="Panigrahi A."/>
            <person name="Vermont S.J."/>
            <person name="Otto T.D."/>
            <person name="Wastling J."/>
            <person name="Pain A."/>
        </authorList>
    </citation>
    <scope>NUCLEOTIDE SEQUENCE</scope>
    <source>
        <strain evidence="3">Liverpool</strain>
    </source>
</reference>
<reference evidence="2" key="1">
    <citation type="submission" date="2011-02" db="EMBL/GenBank/DDBJ databases">
        <authorList>
            <person name="Aslett M."/>
        </authorList>
    </citation>
    <scope>NUCLEOTIDE SEQUENCE</scope>
    <source>
        <strain evidence="2">Liverpool</strain>
    </source>
</reference>
<accession>F0V9D4</accession>
<dbReference type="OrthoDB" id="10424430at2759"/>
<dbReference type="Proteomes" id="UP000007494">
    <property type="component" value="Chromosome III"/>
</dbReference>
<dbReference type="InParanoid" id="F0V9D4"/>
<dbReference type="RefSeq" id="XP_003880393.1">
    <property type="nucleotide sequence ID" value="XM_003880344.1"/>
</dbReference>
<gene>
    <name evidence="3" type="ORF">BN1204_008290</name>
    <name evidence="2" type="ORF">NCLIV_008290</name>
</gene>
<evidence type="ECO:0000256" key="1">
    <source>
        <dbReference type="SAM" id="MobiDB-lite"/>
    </source>
</evidence>
<proteinExistence type="predicted"/>
<feature type="region of interest" description="Disordered" evidence="1">
    <location>
        <begin position="275"/>
        <end position="323"/>
    </location>
</feature>
<reference evidence="4" key="3">
    <citation type="journal article" date="2012" name="PLoS Pathog.">
        <title>Comparative genomics of the apicomplexan parasites Toxoplasma gondii and Neospora caninum: Coccidia differing in host range and transmission strategy.</title>
        <authorList>
            <person name="Reid A.J."/>
            <person name="Vermont S.J."/>
            <person name="Cotton J.A."/>
            <person name="Harris D."/>
            <person name="Hill-Cawthorne G.A."/>
            <person name="Konen-Waisman S."/>
            <person name="Latham S.M."/>
            <person name="Mourier T."/>
            <person name="Norton R."/>
            <person name="Quail M.A."/>
            <person name="Sanders M."/>
            <person name="Shanmugam D."/>
            <person name="Sohal A."/>
            <person name="Wasmuth J.D."/>
            <person name="Brunk B."/>
            <person name="Grigg M.E."/>
            <person name="Howard J.C."/>
            <person name="Parkinson J."/>
            <person name="Roos D.S."/>
            <person name="Trees A.J."/>
            <person name="Berriman M."/>
            <person name="Pain A."/>
            <person name="Wastling J.M."/>
        </authorList>
    </citation>
    <scope>NUCLEOTIDE SEQUENCE [LARGE SCALE GENOMIC DNA]</scope>
    <source>
        <strain evidence="4">Liverpool</strain>
    </source>
</reference>
<dbReference type="EMBL" id="FR823383">
    <property type="protein sequence ID" value="CBZ50359.1"/>
    <property type="molecule type" value="Genomic_DNA"/>
</dbReference>
<dbReference type="VEuPathDB" id="ToxoDB:NCLIV_008290"/>
<keyword evidence="4" id="KW-1185">Reference proteome</keyword>
<dbReference type="OMA" id="WHFVENG"/>
<dbReference type="AlphaFoldDB" id="F0V9D4"/>
<name>F0V9D4_NEOCL</name>
<feature type="compositionally biased region" description="Basic and acidic residues" evidence="1">
    <location>
        <begin position="293"/>
        <end position="307"/>
    </location>
</feature>
<dbReference type="EMBL" id="LN714477">
    <property type="protein sequence ID" value="CEL64965.1"/>
    <property type="molecule type" value="Genomic_DNA"/>
</dbReference>
<evidence type="ECO:0000313" key="4">
    <source>
        <dbReference type="Proteomes" id="UP000007494"/>
    </source>
</evidence>
<sequence length="531" mass="56956">METPLGTSPGRGDFGFSAPCMRFQTASSSLLQSLLASPSWHFVESGYVLYPASWPAYETEQKQTQLLVATLESATAERRVASSRGKLPSPSRVSPPGCMYSSMGSSSQERTPAAFLSIGPVTLASQVSLPKLEKQWVYGASTGGPVVGGREFPHSRSGPVRCWFSPSRGASLLQASDCFPDASALFDACSRSPALSGACLTEPNPRCLLFPAGACVCVRCGDVRSAGVSRQPDTQHASPLRHFVFVPLIPESLLPIQALLVFLRAHGRATGRLLAPARANGEPEGDGEEPDVQEEREQGGEGHKETEDTPSWRGKSPSSKRRRLTAASPLQHCLASSRALPLSTACAVSCSSPSAFRSGSSDSLSLSCPSAPCSCLSFTSSSVADSLPLLSESLEPPCLTRMDAECRLGVAICLGGRGRDGRRISAERTRNEAEREAAAGGREVRLRTRDKGDYVEKLLNSVLLPLGRKRNRMPRGGSDVCFAGETENSLIPHEAVSSRSEAAQARRERILYTFTFADFDALRTNISFKRR</sequence>
<feature type="compositionally biased region" description="Acidic residues" evidence="1">
    <location>
        <begin position="283"/>
        <end position="292"/>
    </location>
</feature>
<evidence type="ECO:0000313" key="2">
    <source>
        <dbReference type="EMBL" id="CBZ50359.1"/>
    </source>
</evidence>
<protein>
    <submittedName>
        <fullName evidence="2">Uncharacterized protein</fullName>
    </submittedName>
</protein>
<evidence type="ECO:0000313" key="3">
    <source>
        <dbReference type="EMBL" id="CEL64965.1"/>
    </source>
</evidence>
<dbReference type="GeneID" id="13441385"/>
<dbReference type="eggNOG" id="ENOG502R0FK">
    <property type="taxonomic scope" value="Eukaryota"/>
</dbReference>
<organism evidence="2 4">
    <name type="scientific">Neospora caninum (strain Liverpool)</name>
    <dbReference type="NCBI Taxonomy" id="572307"/>
    <lineage>
        <taxon>Eukaryota</taxon>
        <taxon>Sar</taxon>
        <taxon>Alveolata</taxon>
        <taxon>Apicomplexa</taxon>
        <taxon>Conoidasida</taxon>
        <taxon>Coccidia</taxon>
        <taxon>Eucoccidiorida</taxon>
        <taxon>Eimeriorina</taxon>
        <taxon>Sarcocystidae</taxon>
        <taxon>Neospora</taxon>
    </lineage>
</organism>
<reference evidence="2" key="2">
    <citation type="submission" date="2011-03" db="EMBL/GenBank/DDBJ databases">
        <title>Comparative genomics and transcriptomics of Neospora caninum and Toxoplasma gondii.</title>
        <authorList>
            <person name="Reid A.J."/>
            <person name="Sohal A."/>
            <person name="Harris D."/>
            <person name="Quail M."/>
            <person name="Sanders M."/>
            <person name="Berriman M."/>
            <person name="Wastling J.M."/>
            <person name="Pain A."/>
        </authorList>
    </citation>
    <scope>NUCLEOTIDE SEQUENCE</scope>
    <source>
        <strain evidence="2">Liverpool</strain>
    </source>
</reference>